<keyword evidence="1" id="KW-0472">Membrane</keyword>
<comment type="caution">
    <text evidence="2">The sequence shown here is derived from an EMBL/GenBank/DDBJ whole genome shotgun (WGS) entry which is preliminary data.</text>
</comment>
<accession>A0A8T0PXY6</accession>
<gene>
    <name evidence="2" type="ORF">PVAP13_7NG001034</name>
</gene>
<evidence type="ECO:0000313" key="2">
    <source>
        <dbReference type="EMBL" id="KAG2565239.1"/>
    </source>
</evidence>
<dbReference type="AlphaFoldDB" id="A0A8T0PXY6"/>
<evidence type="ECO:0000256" key="1">
    <source>
        <dbReference type="SAM" id="Phobius"/>
    </source>
</evidence>
<keyword evidence="1" id="KW-0812">Transmembrane</keyword>
<proteinExistence type="predicted"/>
<feature type="transmembrane region" description="Helical" evidence="1">
    <location>
        <begin position="100"/>
        <end position="119"/>
    </location>
</feature>
<keyword evidence="1" id="KW-1133">Transmembrane helix</keyword>
<dbReference type="EMBL" id="CM029050">
    <property type="protein sequence ID" value="KAG2565239.1"/>
    <property type="molecule type" value="Genomic_DNA"/>
</dbReference>
<protein>
    <submittedName>
        <fullName evidence="2">Uncharacterized protein</fullName>
    </submittedName>
</protein>
<evidence type="ECO:0000313" key="3">
    <source>
        <dbReference type="Proteomes" id="UP000823388"/>
    </source>
</evidence>
<name>A0A8T0PXY6_PANVG</name>
<keyword evidence="3" id="KW-1185">Reference proteome</keyword>
<sequence>MLPCPLGSYCPHAKVNITTGLCDPYKYQFIPNSTNVCGGADMWADYDRTEAVFCPAGYYCPSTKSKISCSSGYYCRLGSTTEDKCIIKDSCKANTKNESIFVLGAGLVGALSMVLLIIYNCSDHFLTILEWRKTRSREKAIQMARQEIKAQDHWKVAKQLLRSHVNGMQGQLPHALRSFVQPADTENYTHRVQETPKVLLKAQELSEAAVFESEGTNGISEAPSVEINSSGDGEIFVTKDKGAQKGIH</sequence>
<dbReference type="Proteomes" id="UP000823388">
    <property type="component" value="Chromosome 7N"/>
</dbReference>
<reference evidence="2" key="1">
    <citation type="submission" date="2020-05" db="EMBL/GenBank/DDBJ databases">
        <title>WGS assembly of Panicum virgatum.</title>
        <authorList>
            <person name="Lovell J.T."/>
            <person name="Jenkins J."/>
            <person name="Shu S."/>
            <person name="Juenger T.E."/>
            <person name="Schmutz J."/>
        </authorList>
    </citation>
    <scope>NUCLEOTIDE SEQUENCE</scope>
    <source>
        <strain evidence="2">AP13</strain>
    </source>
</reference>
<organism evidence="2 3">
    <name type="scientific">Panicum virgatum</name>
    <name type="common">Blackwell switchgrass</name>
    <dbReference type="NCBI Taxonomy" id="38727"/>
    <lineage>
        <taxon>Eukaryota</taxon>
        <taxon>Viridiplantae</taxon>
        <taxon>Streptophyta</taxon>
        <taxon>Embryophyta</taxon>
        <taxon>Tracheophyta</taxon>
        <taxon>Spermatophyta</taxon>
        <taxon>Magnoliopsida</taxon>
        <taxon>Liliopsida</taxon>
        <taxon>Poales</taxon>
        <taxon>Poaceae</taxon>
        <taxon>PACMAD clade</taxon>
        <taxon>Panicoideae</taxon>
        <taxon>Panicodae</taxon>
        <taxon>Paniceae</taxon>
        <taxon>Panicinae</taxon>
        <taxon>Panicum</taxon>
        <taxon>Panicum sect. Hiantes</taxon>
    </lineage>
</organism>